<feature type="chain" id="PRO_5045674232" evidence="1">
    <location>
        <begin position="21"/>
        <end position="177"/>
    </location>
</feature>
<organism evidence="2 3">
    <name type="scientific">Winogradskya humida</name>
    <dbReference type="NCBI Taxonomy" id="113566"/>
    <lineage>
        <taxon>Bacteria</taxon>
        <taxon>Bacillati</taxon>
        <taxon>Actinomycetota</taxon>
        <taxon>Actinomycetes</taxon>
        <taxon>Micromonosporales</taxon>
        <taxon>Micromonosporaceae</taxon>
        <taxon>Winogradskya</taxon>
    </lineage>
</organism>
<proteinExistence type="predicted"/>
<dbReference type="RefSeq" id="WP_203842771.1">
    <property type="nucleotide sequence ID" value="NZ_BAAATV010000024.1"/>
</dbReference>
<keyword evidence="3" id="KW-1185">Reference proteome</keyword>
<reference evidence="2 3" key="1">
    <citation type="submission" date="2021-01" db="EMBL/GenBank/DDBJ databases">
        <title>Whole genome shotgun sequence of Actinoplanes humidus NBRC 14915.</title>
        <authorList>
            <person name="Komaki H."/>
            <person name="Tamura T."/>
        </authorList>
    </citation>
    <scope>NUCLEOTIDE SEQUENCE [LARGE SCALE GENOMIC DNA]</scope>
    <source>
        <strain evidence="2 3">NBRC 14915</strain>
    </source>
</reference>
<dbReference type="Proteomes" id="UP000603200">
    <property type="component" value="Unassembled WGS sequence"/>
</dbReference>
<comment type="caution">
    <text evidence="2">The sequence shown here is derived from an EMBL/GenBank/DDBJ whole genome shotgun (WGS) entry which is preliminary data.</text>
</comment>
<feature type="signal peptide" evidence="1">
    <location>
        <begin position="1"/>
        <end position="20"/>
    </location>
</feature>
<dbReference type="EMBL" id="BOMN01000129">
    <property type="protein sequence ID" value="GIE25848.1"/>
    <property type="molecule type" value="Genomic_DNA"/>
</dbReference>
<accession>A0ABQ4A4R3</accession>
<evidence type="ECO:0000256" key="1">
    <source>
        <dbReference type="SAM" id="SignalP"/>
    </source>
</evidence>
<sequence length="177" mass="18604">MSYRFAIMAAGLACVLSGCSGGTTETPSVATLRSAPAPSSSAAARPVFAFDATEDDKLSMAAPWAGCMVTNGGPEYESSAETLIAKGGIIADDAKGRAALATCLPLQPEAFDEHQKRTDLVAFKDNQREWYLCAKAAGYKLTVPDPDTAQFGLAEIGPDGDFGSPKIQECRRKAFTD</sequence>
<name>A0ABQ4A4R3_9ACTN</name>
<evidence type="ECO:0000313" key="3">
    <source>
        <dbReference type="Proteomes" id="UP000603200"/>
    </source>
</evidence>
<gene>
    <name evidence="2" type="ORF">Ahu01nite_089500</name>
</gene>
<protein>
    <submittedName>
        <fullName evidence="2">Uncharacterized protein</fullName>
    </submittedName>
</protein>
<evidence type="ECO:0000313" key="2">
    <source>
        <dbReference type="EMBL" id="GIE25848.1"/>
    </source>
</evidence>
<dbReference type="PROSITE" id="PS51257">
    <property type="entry name" value="PROKAR_LIPOPROTEIN"/>
    <property type="match status" value="1"/>
</dbReference>
<keyword evidence="1" id="KW-0732">Signal</keyword>